<dbReference type="InterPro" id="IPR000524">
    <property type="entry name" value="Tscrpt_reg_HTH_GntR"/>
</dbReference>
<dbReference type="PRINTS" id="PR00035">
    <property type="entry name" value="HTHGNTR"/>
</dbReference>
<proteinExistence type="predicted"/>
<organism evidence="5 6">
    <name type="scientific">Agromyces humatus</name>
    <dbReference type="NCBI Taxonomy" id="279573"/>
    <lineage>
        <taxon>Bacteria</taxon>
        <taxon>Bacillati</taxon>
        <taxon>Actinomycetota</taxon>
        <taxon>Actinomycetes</taxon>
        <taxon>Micrococcales</taxon>
        <taxon>Microbacteriaceae</taxon>
        <taxon>Agromyces</taxon>
    </lineage>
</organism>
<sequence length="222" mass="24023">MRASDRAYRALREEILDGVLAPGTALAEVEQANRLGVSRTPVREALARLEADGLATAASPRVLQVSELSAASITALYELREALEEQAARLAAMRRDPERFEGLRSRLQLSPGQLASGDEGGLRDYYDTVDALDAELDAAVANPLLIGALRNARLHSARVRRLARQHPERLRAAASEHLLIVEAIIAGDASLAAHATHVHLHMSLRHALASIEARQPDGHRVA</sequence>
<dbReference type="Pfam" id="PF00392">
    <property type="entry name" value="GntR"/>
    <property type="match status" value="1"/>
</dbReference>
<dbReference type="InterPro" id="IPR011711">
    <property type="entry name" value="GntR_C"/>
</dbReference>
<evidence type="ECO:0000256" key="2">
    <source>
        <dbReference type="ARBA" id="ARBA00023125"/>
    </source>
</evidence>
<gene>
    <name evidence="5" type="ORF">GCM10009747_33100</name>
</gene>
<dbReference type="SMART" id="SM00895">
    <property type="entry name" value="FCD"/>
    <property type="match status" value="1"/>
</dbReference>
<dbReference type="Proteomes" id="UP001500506">
    <property type="component" value="Unassembled WGS sequence"/>
</dbReference>
<dbReference type="CDD" id="cd07377">
    <property type="entry name" value="WHTH_GntR"/>
    <property type="match status" value="1"/>
</dbReference>
<reference evidence="5 6" key="1">
    <citation type="journal article" date="2019" name="Int. J. Syst. Evol. Microbiol.">
        <title>The Global Catalogue of Microorganisms (GCM) 10K type strain sequencing project: providing services to taxonomists for standard genome sequencing and annotation.</title>
        <authorList>
            <consortium name="The Broad Institute Genomics Platform"/>
            <consortium name="The Broad Institute Genome Sequencing Center for Infectious Disease"/>
            <person name="Wu L."/>
            <person name="Ma J."/>
        </authorList>
    </citation>
    <scope>NUCLEOTIDE SEQUENCE [LARGE SCALE GENOMIC DNA]</scope>
    <source>
        <strain evidence="5 6">JCM 14319</strain>
    </source>
</reference>
<keyword evidence="3" id="KW-0804">Transcription</keyword>
<dbReference type="SMART" id="SM00345">
    <property type="entry name" value="HTH_GNTR"/>
    <property type="match status" value="1"/>
</dbReference>
<keyword evidence="2" id="KW-0238">DNA-binding</keyword>
<feature type="domain" description="HTH gntR-type" evidence="4">
    <location>
        <begin position="1"/>
        <end position="68"/>
    </location>
</feature>
<evidence type="ECO:0000313" key="6">
    <source>
        <dbReference type="Proteomes" id="UP001500506"/>
    </source>
</evidence>
<evidence type="ECO:0000256" key="3">
    <source>
        <dbReference type="ARBA" id="ARBA00023163"/>
    </source>
</evidence>
<dbReference type="RefSeq" id="WP_232499138.1">
    <property type="nucleotide sequence ID" value="NZ_BAAANH010000007.1"/>
</dbReference>
<evidence type="ECO:0000256" key="1">
    <source>
        <dbReference type="ARBA" id="ARBA00023015"/>
    </source>
</evidence>
<dbReference type="EMBL" id="BAAANH010000007">
    <property type="protein sequence ID" value="GAA1769300.1"/>
    <property type="molecule type" value="Genomic_DNA"/>
</dbReference>
<evidence type="ECO:0000313" key="5">
    <source>
        <dbReference type="EMBL" id="GAA1769300.1"/>
    </source>
</evidence>
<keyword evidence="1" id="KW-0805">Transcription regulation</keyword>
<accession>A0ABN2KY35</accession>
<evidence type="ECO:0000259" key="4">
    <source>
        <dbReference type="PROSITE" id="PS50949"/>
    </source>
</evidence>
<dbReference type="InterPro" id="IPR008920">
    <property type="entry name" value="TF_FadR/GntR_C"/>
</dbReference>
<dbReference type="PROSITE" id="PS50949">
    <property type="entry name" value="HTH_GNTR"/>
    <property type="match status" value="1"/>
</dbReference>
<protein>
    <submittedName>
        <fullName evidence="5">GntR family transcriptional regulator</fullName>
    </submittedName>
</protein>
<comment type="caution">
    <text evidence="5">The sequence shown here is derived from an EMBL/GenBank/DDBJ whole genome shotgun (WGS) entry which is preliminary data.</text>
</comment>
<keyword evidence="6" id="KW-1185">Reference proteome</keyword>
<dbReference type="InterPro" id="IPR036388">
    <property type="entry name" value="WH-like_DNA-bd_sf"/>
</dbReference>
<dbReference type="InterPro" id="IPR036390">
    <property type="entry name" value="WH_DNA-bd_sf"/>
</dbReference>
<name>A0ABN2KY35_9MICO</name>
<dbReference type="PANTHER" id="PTHR43537">
    <property type="entry name" value="TRANSCRIPTIONAL REGULATOR, GNTR FAMILY"/>
    <property type="match status" value="1"/>
</dbReference>
<dbReference type="Pfam" id="PF07729">
    <property type="entry name" value="FCD"/>
    <property type="match status" value="1"/>
</dbReference>
<dbReference type="Gene3D" id="1.20.120.530">
    <property type="entry name" value="GntR ligand-binding domain-like"/>
    <property type="match status" value="1"/>
</dbReference>
<dbReference type="Gene3D" id="1.10.10.10">
    <property type="entry name" value="Winged helix-like DNA-binding domain superfamily/Winged helix DNA-binding domain"/>
    <property type="match status" value="1"/>
</dbReference>
<dbReference type="SUPFAM" id="SSF48008">
    <property type="entry name" value="GntR ligand-binding domain-like"/>
    <property type="match status" value="1"/>
</dbReference>
<dbReference type="PANTHER" id="PTHR43537:SF49">
    <property type="entry name" value="TRANSCRIPTIONAL REGULATORY PROTEIN"/>
    <property type="match status" value="1"/>
</dbReference>
<dbReference type="SUPFAM" id="SSF46785">
    <property type="entry name" value="Winged helix' DNA-binding domain"/>
    <property type="match status" value="1"/>
</dbReference>